<dbReference type="Proteomes" id="UP000003824">
    <property type="component" value="Unassembled WGS sequence"/>
</dbReference>
<dbReference type="EMBL" id="DS999641">
    <property type="protein sequence ID" value="EFE72029.2"/>
    <property type="molecule type" value="Genomic_DNA"/>
</dbReference>
<reference evidence="2" key="1">
    <citation type="submission" date="2008-12" db="EMBL/GenBank/DDBJ databases">
        <title>Annotation of Streptomyces ghanaensis ATCC 14672.</title>
        <authorList>
            <consortium name="The Broad Institute Genome Sequencing Platform"/>
            <consortium name="Broad Institute Microbial Sequencing Center"/>
            <person name="Fischbach M."/>
            <person name="Ward D."/>
            <person name="Young S."/>
            <person name="Kodira C.D."/>
            <person name="Zeng Q."/>
            <person name="Koehrsen M."/>
            <person name="Godfrey P."/>
            <person name="Alvarado L."/>
            <person name="Berlin A.M."/>
            <person name="Borenstein D."/>
            <person name="Chen Z."/>
            <person name="Engels R."/>
            <person name="Freedman E."/>
            <person name="Gellesch M."/>
            <person name="Goldberg J."/>
            <person name="Griggs A."/>
            <person name="Gujja S."/>
            <person name="Heiman D.I."/>
            <person name="Hepburn T.A."/>
            <person name="Howarth C."/>
            <person name="Jen D."/>
            <person name="Larson L."/>
            <person name="Lewis B."/>
            <person name="Mehta T."/>
            <person name="Park D."/>
            <person name="Pearson M."/>
            <person name="Roberts A."/>
            <person name="Saif S."/>
            <person name="Shea T.D."/>
            <person name="Shenoy N."/>
            <person name="Sisk P."/>
            <person name="Stolte C."/>
            <person name="Sykes S.N."/>
            <person name="Walk T."/>
            <person name="White J."/>
            <person name="Yandava C."/>
            <person name="Straight P."/>
            <person name="Clardy J."/>
            <person name="Hung D."/>
            <person name="Kolter R."/>
            <person name="Mekalanos J."/>
            <person name="Walker S."/>
            <person name="Walsh C.T."/>
            <person name="Wieland B.L.C."/>
            <person name="Ilzarbe M."/>
            <person name="Galagan J."/>
            <person name="Nusbaum C."/>
            <person name="Birren B."/>
        </authorList>
    </citation>
    <scope>NUCLEOTIDE SEQUENCE [LARGE SCALE GENOMIC DNA]</scope>
    <source>
        <strain evidence="2">ATCC 14672 / DSM 40746 / JCM 4963 / KCTC 9882 / NRRL B-12104 / FH 1290</strain>
    </source>
</reference>
<sequence>MTFRQWTGVRRGLVPWARQLRVGIGERLLAGVWQLR</sequence>
<name>D6A8P6_STRV1</name>
<proteinExistence type="predicted"/>
<organism evidence="1 2">
    <name type="scientific">Streptomyces viridosporus (strain ATCC 14672 / DSM 40746 / JCM 4963 / KCTC 9882 / NRRL B-12104 / FH 1290)</name>
    <name type="common">Streptomyces ghanaensis</name>
    <dbReference type="NCBI Taxonomy" id="566461"/>
    <lineage>
        <taxon>Bacteria</taxon>
        <taxon>Bacillati</taxon>
        <taxon>Actinomycetota</taxon>
        <taxon>Actinomycetes</taxon>
        <taxon>Kitasatosporales</taxon>
        <taxon>Streptomycetaceae</taxon>
        <taxon>Streptomyces</taxon>
    </lineage>
</organism>
<dbReference type="AlphaFoldDB" id="D6A8P6"/>
<evidence type="ECO:0000313" key="1">
    <source>
        <dbReference type="EMBL" id="EFE72029.2"/>
    </source>
</evidence>
<gene>
    <name evidence="1" type="ORF">SSFG_07265</name>
</gene>
<accession>D6A8P6</accession>
<evidence type="ECO:0000313" key="2">
    <source>
        <dbReference type="Proteomes" id="UP000003824"/>
    </source>
</evidence>
<protein>
    <submittedName>
        <fullName evidence="1">Predicted protein</fullName>
    </submittedName>
</protein>